<dbReference type="Proteomes" id="UP000255467">
    <property type="component" value="Unassembled WGS sequence"/>
</dbReference>
<evidence type="ECO:0000313" key="2">
    <source>
        <dbReference type="Proteomes" id="UP000255467"/>
    </source>
</evidence>
<reference evidence="1 2" key="1">
    <citation type="submission" date="2018-06" db="EMBL/GenBank/DDBJ databases">
        <authorList>
            <consortium name="Pathogen Informatics"/>
            <person name="Doyle S."/>
        </authorList>
    </citation>
    <scope>NUCLEOTIDE SEQUENCE [LARGE SCALE GENOMIC DNA]</scope>
    <source>
        <strain evidence="1 2">NCTC1934</strain>
    </source>
</reference>
<organism evidence="1 2">
    <name type="scientific">Nocardia otitidiscaviarum</name>
    <dbReference type="NCBI Taxonomy" id="1823"/>
    <lineage>
        <taxon>Bacteria</taxon>
        <taxon>Bacillati</taxon>
        <taxon>Actinomycetota</taxon>
        <taxon>Actinomycetes</taxon>
        <taxon>Mycobacteriales</taxon>
        <taxon>Nocardiaceae</taxon>
        <taxon>Nocardia</taxon>
    </lineage>
</organism>
<dbReference type="AlphaFoldDB" id="A0A379JM10"/>
<protein>
    <submittedName>
        <fullName evidence="1">Uncharacterized protein</fullName>
    </submittedName>
</protein>
<keyword evidence="2" id="KW-1185">Reference proteome</keyword>
<name>A0A379JM10_9NOCA</name>
<dbReference type="RefSeq" id="WP_039819048.1">
    <property type="nucleotide sequence ID" value="NZ_UGRY01000008.1"/>
</dbReference>
<gene>
    <name evidence="1" type="ORF">NCTC1934_06892</name>
</gene>
<evidence type="ECO:0000313" key="1">
    <source>
        <dbReference type="EMBL" id="SUD49538.1"/>
    </source>
</evidence>
<accession>A0A379JM10</accession>
<sequence length="131" mass="14314">MIPNPLDPFATEPPYPCTRACALAEGHLVDVTDQSRIFEFGRPVALTRAAHRAAVACPDQPRREHLRLLETLRRARTALAAAVLHHDGDRVPFQVFRRDAGGGLAAIALYVERGYGDDDEPVCTILADSDA</sequence>
<proteinExistence type="predicted"/>
<dbReference type="EMBL" id="UGRY01000008">
    <property type="protein sequence ID" value="SUD49538.1"/>
    <property type="molecule type" value="Genomic_DNA"/>
</dbReference>